<comment type="caution">
    <text evidence="2">The sequence shown here is derived from an EMBL/GenBank/DDBJ whole genome shotgun (WGS) entry which is preliminary data.</text>
</comment>
<evidence type="ECO:0000259" key="1">
    <source>
        <dbReference type="Pfam" id="PF05713"/>
    </source>
</evidence>
<name>A0ABT3BD92_9RHOB</name>
<accession>A0ABT3BD92</accession>
<dbReference type="Proteomes" id="UP001208690">
    <property type="component" value="Unassembled WGS sequence"/>
</dbReference>
<evidence type="ECO:0000313" key="2">
    <source>
        <dbReference type="EMBL" id="MCV3271374.1"/>
    </source>
</evidence>
<dbReference type="Pfam" id="PF05713">
    <property type="entry name" value="MobC"/>
    <property type="match status" value="1"/>
</dbReference>
<feature type="domain" description="Bacterial mobilisation" evidence="1">
    <location>
        <begin position="7"/>
        <end position="43"/>
    </location>
</feature>
<evidence type="ECO:0000313" key="3">
    <source>
        <dbReference type="Proteomes" id="UP001208690"/>
    </source>
</evidence>
<proteinExistence type="predicted"/>
<gene>
    <name evidence="2" type="ORF">MUB52_08045</name>
</gene>
<dbReference type="EMBL" id="JALIEB010000004">
    <property type="protein sequence ID" value="MCV3271374.1"/>
    <property type="molecule type" value="Genomic_DNA"/>
</dbReference>
<dbReference type="RefSeq" id="WP_263843700.1">
    <property type="nucleotide sequence ID" value="NZ_JALIEB010000004.1"/>
</dbReference>
<protein>
    <recommendedName>
        <fullName evidence="1">Bacterial mobilisation domain-containing protein</fullName>
    </recommendedName>
</protein>
<dbReference type="InterPro" id="IPR008687">
    <property type="entry name" value="MobC"/>
</dbReference>
<keyword evidence="3" id="KW-1185">Reference proteome</keyword>
<sequence length="55" mass="5962">MLLAAVVRAGNNLNKIARAMNSDHKAGSDIDLIAVRTLLLALDRQPAEIVVEHSR</sequence>
<reference evidence="2 3" key="1">
    <citation type="submission" date="2022-04" db="EMBL/GenBank/DDBJ databases">
        <title>Roseobacter sp. WL0113 is a bacterium isolated from neritic sediment.</title>
        <authorList>
            <person name="Wang L."/>
            <person name="He W."/>
            <person name="Zhang D.-F."/>
        </authorList>
    </citation>
    <scope>NUCLEOTIDE SEQUENCE [LARGE SCALE GENOMIC DNA]</scope>
    <source>
        <strain evidence="2 3">WL0113</strain>
    </source>
</reference>
<organism evidence="2 3">
    <name type="scientific">Roseobacter sinensis</name>
    <dbReference type="NCBI Taxonomy" id="2931391"/>
    <lineage>
        <taxon>Bacteria</taxon>
        <taxon>Pseudomonadati</taxon>
        <taxon>Pseudomonadota</taxon>
        <taxon>Alphaproteobacteria</taxon>
        <taxon>Rhodobacterales</taxon>
        <taxon>Roseobacteraceae</taxon>
        <taxon>Roseobacter</taxon>
    </lineage>
</organism>